<keyword evidence="2" id="KW-1185">Reference proteome</keyword>
<proteinExistence type="predicted"/>
<gene>
    <name evidence="1" type="ORF">PIB30_094090</name>
</gene>
<evidence type="ECO:0000313" key="2">
    <source>
        <dbReference type="Proteomes" id="UP001341840"/>
    </source>
</evidence>
<comment type="caution">
    <text evidence="1">The sequence shown here is derived from an EMBL/GenBank/DDBJ whole genome shotgun (WGS) entry which is preliminary data.</text>
</comment>
<protein>
    <submittedName>
        <fullName evidence="1">Uncharacterized protein</fullName>
    </submittedName>
</protein>
<organism evidence="1 2">
    <name type="scientific">Stylosanthes scabra</name>
    <dbReference type="NCBI Taxonomy" id="79078"/>
    <lineage>
        <taxon>Eukaryota</taxon>
        <taxon>Viridiplantae</taxon>
        <taxon>Streptophyta</taxon>
        <taxon>Embryophyta</taxon>
        <taxon>Tracheophyta</taxon>
        <taxon>Spermatophyta</taxon>
        <taxon>Magnoliopsida</taxon>
        <taxon>eudicotyledons</taxon>
        <taxon>Gunneridae</taxon>
        <taxon>Pentapetalae</taxon>
        <taxon>rosids</taxon>
        <taxon>fabids</taxon>
        <taxon>Fabales</taxon>
        <taxon>Fabaceae</taxon>
        <taxon>Papilionoideae</taxon>
        <taxon>50 kb inversion clade</taxon>
        <taxon>dalbergioids sensu lato</taxon>
        <taxon>Dalbergieae</taxon>
        <taxon>Pterocarpus clade</taxon>
        <taxon>Stylosanthes</taxon>
    </lineage>
</organism>
<dbReference type="EMBL" id="JASCZI010092673">
    <property type="protein sequence ID" value="MED6152651.1"/>
    <property type="molecule type" value="Genomic_DNA"/>
</dbReference>
<reference evidence="1 2" key="1">
    <citation type="journal article" date="2023" name="Plants (Basel)">
        <title>Bridging the Gap: Combining Genomics and Transcriptomics Approaches to Understand Stylosanthes scabra, an Orphan Legume from the Brazilian Caatinga.</title>
        <authorList>
            <person name="Ferreira-Neto J.R.C."/>
            <person name="da Silva M.D."/>
            <person name="Binneck E."/>
            <person name="de Melo N.F."/>
            <person name="da Silva R.H."/>
            <person name="de Melo A.L.T.M."/>
            <person name="Pandolfi V."/>
            <person name="Bustamante F.O."/>
            <person name="Brasileiro-Vidal A.C."/>
            <person name="Benko-Iseppon A.M."/>
        </authorList>
    </citation>
    <scope>NUCLEOTIDE SEQUENCE [LARGE SCALE GENOMIC DNA]</scope>
    <source>
        <tissue evidence="1">Leaves</tissue>
    </source>
</reference>
<evidence type="ECO:0000313" key="1">
    <source>
        <dbReference type="EMBL" id="MED6152651.1"/>
    </source>
</evidence>
<name>A0ABU6TXK3_9FABA</name>
<sequence length="173" mass="19734">MGSSVSYSWFQETFRVLPDDADEETIMIYTRAYIMMLFGTQLFGDKSGAYVGHRVGRWCSRQDHLSYFSLGYFGSSRLFDLTSLMTSDGHLHLASDQKCLRLLQLRQAMICYERPIALDVVGVVDLAILDEKHTRFGGVQSRPPKALDLDFLHSKDGSSRDRWFPGDYLTCIV</sequence>
<dbReference type="Proteomes" id="UP001341840">
    <property type="component" value="Unassembled WGS sequence"/>
</dbReference>
<accession>A0ABU6TXK3</accession>